<feature type="chain" id="PRO_5006058266" description="DUF1236 domain-containing protein" evidence="1">
    <location>
        <begin position="21"/>
        <end position="109"/>
    </location>
</feature>
<protein>
    <recommendedName>
        <fullName evidence="3">DUF1236 domain-containing protein</fullName>
    </recommendedName>
</protein>
<dbReference type="InterPro" id="IPR009642">
    <property type="entry name" value="DUF1236"/>
</dbReference>
<evidence type="ECO:0008006" key="3">
    <source>
        <dbReference type="Google" id="ProtNLM"/>
    </source>
</evidence>
<dbReference type="RefSeq" id="WP_007065650.1">
    <property type="nucleotide sequence ID" value="NZ_BBWO01000017.1"/>
</dbReference>
<proteinExistence type="predicted"/>
<keyword evidence="1" id="KW-0732">Signal</keyword>
<sequence length="109" mass="11600">MKRLIVAMLASAFVAGPALAQTSTTTTVTETTVVEQPQVEEIRTYVVDQSVESVAAPEGVTISVGTALPEPVPLYKLPEGVAPPTYQYTVVDGQTVLVDENRSIVQIIN</sequence>
<evidence type="ECO:0000313" key="2">
    <source>
        <dbReference type="EMBL" id="BAT31116.1"/>
    </source>
</evidence>
<organism evidence="2">
    <name type="scientific">Fulvimarina pelagi</name>
    <dbReference type="NCBI Taxonomy" id="217511"/>
    <lineage>
        <taxon>Bacteria</taxon>
        <taxon>Pseudomonadati</taxon>
        <taxon>Pseudomonadota</taxon>
        <taxon>Alphaproteobacteria</taxon>
        <taxon>Hyphomicrobiales</taxon>
        <taxon>Aurantimonadaceae</taxon>
        <taxon>Fulvimarina</taxon>
    </lineage>
</organism>
<evidence type="ECO:0000256" key="1">
    <source>
        <dbReference type="SAM" id="SignalP"/>
    </source>
</evidence>
<feature type="signal peptide" evidence="1">
    <location>
        <begin position="1"/>
        <end position="20"/>
    </location>
</feature>
<name>A0A0P0Z9W6_9HYPH</name>
<accession>A0A0P0Z9W6</accession>
<dbReference type="EMBL" id="LC066397">
    <property type="protein sequence ID" value="BAT31116.1"/>
    <property type="molecule type" value="Genomic_DNA"/>
</dbReference>
<dbReference type="Pfam" id="PF06823">
    <property type="entry name" value="DUF1236"/>
    <property type="match status" value="1"/>
</dbReference>
<reference evidence="2" key="1">
    <citation type="journal article" date="2015" name="Proc. Natl. Acad. Sci. U.S.A.">
        <title>Bacterial clade with the ribosomal RNA operon on a small plasmid rather than the chromosome.</title>
        <authorList>
            <person name="Anda M."/>
            <person name="Ohtsubo Y."/>
            <person name="Okubo T."/>
            <person name="Sugawara M."/>
            <person name="Nagata Y."/>
            <person name="Tsuda M."/>
            <person name="Minamisawa K."/>
            <person name="Mitsui H."/>
        </authorList>
    </citation>
    <scope>NUCLEOTIDE SEQUENCE</scope>
    <source>
        <strain evidence="2">DSM 15513</strain>
    </source>
</reference>
<dbReference type="AlphaFoldDB" id="A0A0P0Z9W6"/>